<dbReference type="RefSeq" id="WP_145229810.1">
    <property type="nucleotide sequence ID" value="NZ_CP036343.1"/>
</dbReference>
<sequence length="495" mass="54295">MKPSSSELPTISLNQLLARRQLLKRAGSGLGTLGLLSLLQQEGVLEQSAAAPSIQATNPLAPKPTHFPAKAKAVIWLFINGGPSQVDTWDYKPELEKRDGVALEGFDNKTGFFQNSVGPLMKSPFKFKQYGESGKWVSEIFPNMAQHVDKMAFIHSGHTESNNHSPALFMMNSGLPKMGYPCVGSWVTYGLGSESNSLPAFVVMSDPLGRGLPKGQSLNWGAGFLPSVYQGTYLRPTGEPIDNLQPPAVLTEKGRQRSQLDLLKSLNRQHLQQNDSDQELAARIESFELAYRMQSAAPEALDIAQEPKHLQEQYGIGNKKCEHFAKQCLIARRMVERGTRFVQIYSGGMENQRSWDGHSDIKGNHSGFAEETDQPIAALLADLEARGLLNETLVIWGGEFGRLPIAQKGATPGRDHNPHAFTTWLAGGGVKAGTSYGATDEIGFKAAENKVHVNDLHATILRLLGMDHEKLTYLYSGRRFRLTDVGGHVINEIIA</sequence>
<keyword evidence="2" id="KW-1185">Reference proteome</keyword>
<reference evidence="1 2" key="1">
    <citation type="submission" date="2019-02" db="EMBL/GenBank/DDBJ databases">
        <title>Deep-cultivation of Planctomycetes and their phenomic and genomic characterization uncovers novel biology.</title>
        <authorList>
            <person name="Wiegand S."/>
            <person name="Jogler M."/>
            <person name="Boedeker C."/>
            <person name="Pinto D."/>
            <person name="Vollmers J."/>
            <person name="Rivas-Marin E."/>
            <person name="Kohn T."/>
            <person name="Peeters S.H."/>
            <person name="Heuer A."/>
            <person name="Rast P."/>
            <person name="Oberbeckmann S."/>
            <person name="Bunk B."/>
            <person name="Jeske O."/>
            <person name="Meyerdierks A."/>
            <person name="Storesund J.E."/>
            <person name="Kallscheuer N."/>
            <person name="Luecker S."/>
            <person name="Lage O.M."/>
            <person name="Pohl T."/>
            <person name="Merkel B.J."/>
            <person name="Hornburger P."/>
            <person name="Mueller R.-W."/>
            <person name="Bruemmer F."/>
            <person name="Labrenz M."/>
            <person name="Spormann A.M."/>
            <person name="Op den Camp H."/>
            <person name="Overmann J."/>
            <person name="Amann R."/>
            <person name="Jetten M.S.M."/>
            <person name="Mascher T."/>
            <person name="Medema M.H."/>
            <person name="Devos D.P."/>
            <person name="Kaster A.-K."/>
            <person name="Ovreas L."/>
            <person name="Rohde M."/>
            <person name="Galperin M.Y."/>
            <person name="Jogler C."/>
        </authorList>
    </citation>
    <scope>NUCLEOTIDE SEQUENCE [LARGE SCALE GENOMIC DNA]</scope>
    <source>
        <strain evidence="1 2">Pan161</strain>
    </source>
</reference>
<evidence type="ECO:0008006" key="3">
    <source>
        <dbReference type="Google" id="ProtNLM"/>
    </source>
</evidence>
<dbReference type="PANTHER" id="PTHR43737">
    <property type="entry name" value="BLL7424 PROTEIN"/>
    <property type="match status" value="1"/>
</dbReference>
<evidence type="ECO:0000313" key="1">
    <source>
        <dbReference type="EMBL" id="QDT92275.1"/>
    </source>
</evidence>
<dbReference type="InterPro" id="IPR006311">
    <property type="entry name" value="TAT_signal"/>
</dbReference>
<dbReference type="Pfam" id="PF07394">
    <property type="entry name" value="DUF1501"/>
    <property type="match status" value="1"/>
</dbReference>
<accession>A0A517VH14</accession>
<dbReference type="KEGG" id="gax:Pan161_39420"/>
<evidence type="ECO:0000313" key="2">
    <source>
        <dbReference type="Proteomes" id="UP000316855"/>
    </source>
</evidence>
<dbReference type="AlphaFoldDB" id="A0A517VH14"/>
<name>A0A517VH14_9PLAN</name>
<proteinExistence type="predicted"/>
<organism evidence="1 2">
    <name type="scientific">Gimesia algae</name>
    <dbReference type="NCBI Taxonomy" id="2527971"/>
    <lineage>
        <taxon>Bacteria</taxon>
        <taxon>Pseudomonadati</taxon>
        <taxon>Planctomycetota</taxon>
        <taxon>Planctomycetia</taxon>
        <taxon>Planctomycetales</taxon>
        <taxon>Planctomycetaceae</taxon>
        <taxon>Gimesia</taxon>
    </lineage>
</organism>
<dbReference type="EMBL" id="CP036343">
    <property type="protein sequence ID" value="QDT92275.1"/>
    <property type="molecule type" value="Genomic_DNA"/>
</dbReference>
<dbReference type="InterPro" id="IPR010869">
    <property type="entry name" value="DUF1501"/>
</dbReference>
<dbReference type="SUPFAM" id="SSF53649">
    <property type="entry name" value="Alkaline phosphatase-like"/>
    <property type="match status" value="1"/>
</dbReference>
<dbReference type="OrthoDB" id="127333at2"/>
<protein>
    <recommendedName>
        <fullName evidence="3">Sulfatase</fullName>
    </recommendedName>
</protein>
<dbReference type="InterPro" id="IPR017850">
    <property type="entry name" value="Alkaline_phosphatase_core_sf"/>
</dbReference>
<gene>
    <name evidence="1" type="ORF">Pan161_39420</name>
</gene>
<dbReference type="Proteomes" id="UP000316855">
    <property type="component" value="Chromosome"/>
</dbReference>
<dbReference type="PROSITE" id="PS51318">
    <property type="entry name" value="TAT"/>
    <property type="match status" value="1"/>
</dbReference>
<dbReference type="PANTHER" id="PTHR43737:SF1">
    <property type="entry name" value="DUF1501 DOMAIN-CONTAINING PROTEIN"/>
    <property type="match status" value="1"/>
</dbReference>